<dbReference type="Proteomes" id="UP000279089">
    <property type="component" value="Unassembled WGS sequence"/>
</dbReference>
<evidence type="ECO:0000313" key="2">
    <source>
        <dbReference type="Proteomes" id="UP000279089"/>
    </source>
</evidence>
<dbReference type="AlphaFoldDB" id="A0A3N4MJ39"/>
<dbReference type="RefSeq" id="WP_120515837.1">
    <property type="nucleotide sequence ID" value="NZ_QXZY01000004.1"/>
</dbReference>
<reference evidence="2" key="1">
    <citation type="submission" date="2018-11" db="EMBL/GenBank/DDBJ databases">
        <title>Chitinophaga lutea sp.nov., isolate from arsenic contaminated soil.</title>
        <authorList>
            <person name="Zong Y."/>
        </authorList>
    </citation>
    <scope>NUCLEOTIDE SEQUENCE [LARGE SCALE GENOMIC DNA]</scope>
    <source>
        <strain evidence="2">YLT18</strain>
    </source>
</reference>
<gene>
    <name evidence="1" type="ORF">EG028_18840</name>
</gene>
<proteinExistence type="predicted"/>
<evidence type="ECO:0000313" key="1">
    <source>
        <dbReference type="EMBL" id="RPD39699.1"/>
    </source>
</evidence>
<protein>
    <submittedName>
        <fullName evidence="1">Uncharacterized protein</fullName>
    </submittedName>
</protein>
<comment type="caution">
    <text evidence="1">The sequence shown here is derived from an EMBL/GenBank/DDBJ whole genome shotgun (WGS) entry which is preliminary data.</text>
</comment>
<name>A0A3N4MJ39_9BACT</name>
<accession>A0A3N4MJ39</accession>
<dbReference type="OrthoDB" id="674225at2"/>
<organism evidence="1 2">
    <name type="scientific">Chitinophaga barathri</name>
    <dbReference type="NCBI Taxonomy" id="1647451"/>
    <lineage>
        <taxon>Bacteria</taxon>
        <taxon>Pseudomonadati</taxon>
        <taxon>Bacteroidota</taxon>
        <taxon>Chitinophagia</taxon>
        <taxon>Chitinophagales</taxon>
        <taxon>Chitinophagaceae</taxon>
        <taxon>Chitinophaga</taxon>
    </lineage>
</organism>
<dbReference type="EMBL" id="RMBX01000010">
    <property type="protein sequence ID" value="RPD39699.1"/>
    <property type="molecule type" value="Genomic_DNA"/>
</dbReference>
<sequence>MGTYNLLIAEVTCAHCGVKYDTRIQFKYGLLWLIEYQPGDTIQWDTSRWNGRYDAGSAALKKVKVYGSNELDECPLCNRKTVEEFDIFIERNIITSFSPMETYQCYLESDIDDNGDYVLLEA</sequence>
<keyword evidence="2" id="KW-1185">Reference proteome</keyword>